<dbReference type="PANTHER" id="PTHR10259:SF11">
    <property type="entry name" value="THIOPURINE S-METHYLTRANSFERASE"/>
    <property type="match status" value="1"/>
</dbReference>
<comment type="caution">
    <text evidence="9">The sequence shown here is derived from an EMBL/GenBank/DDBJ whole genome shotgun (WGS) entry which is preliminary data.</text>
</comment>
<evidence type="ECO:0000256" key="3">
    <source>
        <dbReference type="ARBA" id="ARBA00008145"/>
    </source>
</evidence>
<gene>
    <name evidence="9" type="ORF">HOLleu_09424</name>
</gene>
<dbReference type="SUPFAM" id="SSF53335">
    <property type="entry name" value="S-adenosyl-L-methionine-dependent methyltransferases"/>
    <property type="match status" value="1"/>
</dbReference>
<name>A0A9Q1CCW6_HOLLE</name>
<evidence type="ECO:0000256" key="5">
    <source>
        <dbReference type="ARBA" id="ARBA00022490"/>
    </source>
</evidence>
<reference evidence="9" key="1">
    <citation type="submission" date="2021-10" db="EMBL/GenBank/DDBJ databases">
        <title>Tropical sea cucumber genome reveals ecological adaptation and Cuvierian tubules defense mechanism.</title>
        <authorList>
            <person name="Chen T."/>
        </authorList>
    </citation>
    <scope>NUCLEOTIDE SEQUENCE</scope>
    <source>
        <strain evidence="9">Nanhai2018</strain>
        <tissue evidence="9">Muscle</tissue>
    </source>
</reference>
<keyword evidence="6" id="KW-0489">Methyltransferase</keyword>
<dbReference type="OrthoDB" id="276151at2759"/>
<dbReference type="InterPro" id="IPR029063">
    <property type="entry name" value="SAM-dependent_MTases_sf"/>
</dbReference>
<sequence>MADNQVGEDTLALWTDRWHQDWDENRHGRGQVKKFLVDHIEKMTEGRTGLRFLVPCCGQSIEMKWLADQGHEVVGIEGVEKACENFYKNENLKYDVSGIQGISEGKLYKGESCKVQIYNTDIFKLNENILGQFDAIFDRGAFVIVNFEDRPRYAALMKSVAKPKCKILLAVQEYDWKERTIKGPPRPAFRNDVEELYGKWCTIKELERSDRLKNRNPEKFKNSWGTGLTSHWSVQYLLQVM</sequence>
<dbReference type="AlphaFoldDB" id="A0A9Q1CCW6"/>
<dbReference type="PROSITE" id="PS51585">
    <property type="entry name" value="SAM_MT_TPMT"/>
    <property type="match status" value="1"/>
</dbReference>
<dbReference type="GO" id="GO:0008119">
    <property type="term" value="F:thiopurine S-methyltransferase activity"/>
    <property type="evidence" value="ECO:0007669"/>
    <property type="project" value="UniProtKB-EC"/>
</dbReference>
<dbReference type="CDD" id="cd02440">
    <property type="entry name" value="AdoMet_MTases"/>
    <property type="match status" value="1"/>
</dbReference>
<dbReference type="Pfam" id="PF05724">
    <property type="entry name" value="TPMT"/>
    <property type="match status" value="1"/>
</dbReference>
<dbReference type="InterPro" id="IPR008854">
    <property type="entry name" value="TPMT"/>
</dbReference>
<dbReference type="FunFam" id="3.40.50.150:FF:000101">
    <property type="entry name" value="Thiopurine S-methyltransferase"/>
    <property type="match status" value="1"/>
</dbReference>
<evidence type="ECO:0000256" key="6">
    <source>
        <dbReference type="ARBA" id="ARBA00022603"/>
    </source>
</evidence>
<keyword evidence="10" id="KW-1185">Reference proteome</keyword>
<evidence type="ECO:0000313" key="9">
    <source>
        <dbReference type="EMBL" id="KAJ8042625.1"/>
    </source>
</evidence>
<evidence type="ECO:0000256" key="4">
    <source>
        <dbReference type="ARBA" id="ARBA00011905"/>
    </source>
</evidence>
<comment type="subcellular location">
    <subcellularLocation>
        <location evidence="2">Cytoplasm</location>
    </subcellularLocation>
</comment>
<accession>A0A9Q1CCW6</accession>
<protein>
    <recommendedName>
        <fullName evidence="4">thiopurine S-methyltransferase</fullName>
        <ecNumber evidence="4">2.1.1.67</ecNumber>
    </recommendedName>
</protein>
<keyword evidence="8" id="KW-0949">S-adenosyl-L-methionine</keyword>
<dbReference type="EC" id="2.1.1.67" evidence="4"/>
<comment type="catalytic activity">
    <reaction evidence="1">
        <text>S-adenosyl-L-methionine + a thiopurine = S-adenosyl-L-homocysteine + a thiopurine S-methylether.</text>
        <dbReference type="EC" id="2.1.1.67"/>
    </reaction>
</comment>
<dbReference type="GO" id="GO:0005737">
    <property type="term" value="C:cytoplasm"/>
    <property type="evidence" value="ECO:0007669"/>
    <property type="project" value="UniProtKB-SubCell"/>
</dbReference>
<evidence type="ECO:0000256" key="2">
    <source>
        <dbReference type="ARBA" id="ARBA00004496"/>
    </source>
</evidence>
<proteinExistence type="inferred from homology"/>
<keyword evidence="7" id="KW-0808">Transferase</keyword>
<evidence type="ECO:0000313" key="10">
    <source>
        <dbReference type="Proteomes" id="UP001152320"/>
    </source>
</evidence>
<dbReference type="Proteomes" id="UP001152320">
    <property type="component" value="Chromosome 4"/>
</dbReference>
<dbReference type="EMBL" id="JAIZAY010000004">
    <property type="protein sequence ID" value="KAJ8042625.1"/>
    <property type="molecule type" value="Genomic_DNA"/>
</dbReference>
<organism evidence="9 10">
    <name type="scientific">Holothuria leucospilota</name>
    <name type="common">Black long sea cucumber</name>
    <name type="synonym">Mertensiothuria leucospilota</name>
    <dbReference type="NCBI Taxonomy" id="206669"/>
    <lineage>
        <taxon>Eukaryota</taxon>
        <taxon>Metazoa</taxon>
        <taxon>Echinodermata</taxon>
        <taxon>Eleutherozoa</taxon>
        <taxon>Echinozoa</taxon>
        <taxon>Holothuroidea</taxon>
        <taxon>Aspidochirotacea</taxon>
        <taxon>Aspidochirotida</taxon>
        <taxon>Holothuriidae</taxon>
        <taxon>Holothuria</taxon>
    </lineage>
</organism>
<keyword evidence="5" id="KW-0963">Cytoplasm</keyword>
<evidence type="ECO:0000256" key="7">
    <source>
        <dbReference type="ARBA" id="ARBA00022679"/>
    </source>
</evidence>
<dbReference type="PANTHER" id="PTHR10259">
    <property type="entry name" value="THIOPURINE S-METHYLTRANSFERASE"/>
    <property type="match status" value="1"/>
</dbReference>
<evidence type="ECO:0000256" key="1">
    <source>
        <dbReference type="ARBA" id="ARBA00000903"/>
    </source>
</evidence>
<comment type="similarity">
    <text evidence="3">Belongs to the class I-like SAM-binding methyltransferase superfamily. TPMT family.</text>
</comment>
<dbReference type="Gene3D" id="3.40.50.150">
    <property type="entry name" value="Vaccinia Virus protein VP39"/>
    <property type="match status" value="1"/>
</dbReference>
<dbReference type="GO" id="GO:0032259">
    <property type="term" value="P:methylation"/>
    <property type="evidence" value="ECO:0007669"/>
    <property type="project" value="UniProtKB-KW"/>
</dbReference>
<evidence type="ECO:0000256" key="8">
    <source>
        <dbReference type="ARBA" id="ARBA00022691"/>
    </source>
</evidence>